<dbReference type="Pfam" id="PF04255">
    <property type="entry name" value="DUF433"/>
    <property type="match status" value="1"/>
</dbReference>
<gene>
    <name evidence="1" type="ORF">VL20_3372</name>
</gene>
<evidence type="ECO:0000313" key="1">
    <source>
        <dbReference type="EMBL" id="AKV68379.1"/>
    </source>
</evidence>
<evidence type="ECO:0000313" key="2">
    <source>
        <dbReference type="Proteomes" id="UP000068167"/>
    </source>
</evidence>
<sequence length="48" mass="5384">MRTLLDYLEAGDSLEVFLDHFPSVSREQAISALELAKEMLTAYANPAR</sequence>
<dbReference type="PATRIC" id="fig|1638788.3.peg.3402"/>
<organism evidence="1 2">
    <name type="scientific">Microcystis panniformis FACHB-1757</name>
    <dbReference type="NCBI Taxonomy" id="1638788"/>
    <lineage>
        <taxon>Bacteria</taxon>
        <taxon>Bacillati</taxon>
        <taxon>Cyanobacteriota</taxon>
        <taxon>Cyanophyceae</taxon>
        <taxon>Oscillatoriophycideae</taxon>
        <taxon>Chroococcales</taxon>
        <taxon>Microcystaceae</taxon>
        <taxon>Microcystis</taxon>
    </lineage>
</organism>
<dbReference type="SUPFAM" id="SSF46689">
    <property type="entry name" value="Homeodomain-like"/>
    <property type="match status" value="1"/>
</dbReference>
<dbReference type="InterPro" id="IPR009057">
    <property type="entry name" value="Homeodomain-like_sf"/>
</dbReference>
<reference evidence="1 2" key="1">
    <citation type="journal article" date="2016" name="Stand. Genomic Sci.">
        <title>Complete genome sequence and genomic characterization of Microcystis panniformis FACHB 1757 by third-generation sequencing.</title>
        <authorList>
            <person name="Zhang J.Y."/>
            <person name="Guan R."/>
            <person name="Zhang H.J."/>
            <person name="Li H."/>
            <person name="Xiao P."/>
            <person name="Yu G.L."/>
            <person name="Du L."/>
            <person name="Cao D.M."/>
            <person name="Zhu B.C."/>
            <person name="Li R.H."/>
            <person name="Lu Z.H."/>
        </authorList>
    </citation>
    <scope>NUCLEOTIDE SEQUENCE [LARGE SCALE GENOMIC DNA]</scope>
    <source>
        <strain evidence="1 2">FACHB-1757</strain>
    </source>
</reference>
<dbReference type="Proteomes" id="UP000068167">
    <property type="component" value="Chromosome"/>
</dbReference>
<dbReference type="InterPro" id="IPR036388">
    <property type="entry name" value="WH-like_DNA-bd_sf"/>
</dbReference>
<keyword evidence="2" id="KW-1185">Reference proteome</keyword>
<dbReference type="EMBL" id="CP011339">
    <property type="protein sequence ID" value="AKV68379.1"/>
    <property type="molecule type" value="Genomic_DNA"/>
</dbReference>
<dbReference type="InterPro" id="IPR007367">
    <property type="entry name" value="DUF433"/>
</dbReference>
<accession>A0A0K1S2J9</accession>
<dbReference type="Gene3D" id="1.10.10.10">
    <property type="entry name" value="Winged helix-like DNA-binding domain superfamily/Winged helix DNA-binding domain"/>
    <property type="match status" value="1"/>
</dbReference>
<proteinExistence type="predicted"/>
<dbReference type="KEGG" id="mpk:VL20_3372"/>
<name>A0A0K1S2J9_9CHRO</name>
<evidence type="ECO:0008006" key="3">
    <source>
        <dbReference type="Google" id="ProtNLM"/>
    </source>
</evidence>
<dbReference type="AlphaFoldDB" id="A0A0K1S2J9"/>
<protein>
    <recommendedName>
        <fullName evidence="3">DUF433 domain-containing protein</fullName>
    </recommendedName>
</protein>